<feature type="transmembrane region" description="Helical" evidence="5">
    <location>
        <begin position="109"/>
        <end position="127"/>
    </location>
</feature>
<dbReference type="RefSeq" id="WP_284292313.1">
    <property type="nucleotide sequence ID" value="NZ_BSUK01000001.1"/>
</dbReference>
<reference evidence="8" key="1">
    <citation type="journal article" date="2019" name="Int. J. Syst. Evol. Microbiol.">
        <title>The Global Catalogue of Microorganisms (GCM) 10K type strain sequencing project: providing services to taxonomists for standard genome sequencing and annotation.</title>
        <authorList>
            <consortium name="The Broad Institute Genomics Platform"/>
            <consortium name="The Broad Institute Genome Sequencing Center for Infectious Disease"/>
            <person name="Wu L."/>
            <person name="Ma J."/>
        </authorList>
    </citation>
    <scope>NUCLEOTIDE SEQUENCE [LARGE SCALE GENOMIC DNA]</scope>
    <source>
        <strain evidence="8">NBRC 106348</strain>
    </source>
</reference>
<dbReference type="PROSITE" id="PS50801">
    <property type="entry name" value="STAS"/>
    <property type="match status" value="1"/>
</dbReference>
<dbReference type="PANTHER" id="PTHR11814">
    <property type="entry name" value="SULFATE TRANSPORTER"/>
    <property type="match status" value="1"/>
</dbReference>
<keyword evidence="3 5" id="KW-1133">Transmembrane helix</keyword>
<dbReference type="Pfam" id="PF00916">
    <property type="entry name" value="Sulfate_transp"/>
    <property type="match status" value="1"/>
</dbReference>
<evidence type="ECO:0000256" key="4">
    <source>
        <dbReference type="ARBA" id="ARBA00023136"/>
    </source>
</evidence>
<gene>
    <name evidence="7" type="ORF">GCM10025864_10090</name>
</gene>
<accession>A0ABQ6I0E9</accession>
<organism evidence="7 8">
    <name type="scientific">Luteimicrobium album</name>
    <dbReference type="NCBI Taxonomy" id="1054550"/>
    <lineage>
        <taxon>Bacteria</taxon>
        <taxon>Bacillati</taxon>
        <taxon>Actinomycetota</taxon>
        <taxon>Actinomycetes</taxon>
        <taxon>Micrococcales</taxon>
        <taxon>Luteimicrobium</taxon>
    </lineage>
</organism>
<name>A0ABQ6I0E9_9MICO</name>
<dbReference type="InterPro" id="IPR036513">
    <property type="entry name" value="STAS_dom_sf"/>
</dbReference>
<evidence type="ECO:0000256" key="5">
    <source>
        <dbReference type="SAM" id="Phobius"/>
    </source>
</evidence>
<sequence>MSGADARATPGPLTLLARWARSARPRRAALRDDVVAGLTGAISSVPDGMACGLLAGVSPVHGLYANTVGPVGGGLTSSTTLMRVTTTSAAALAAGSALAGVPDDRRSDAMIWLALLAGAFMIAAGALRLGRYVRFVSQSVMLGFLTGVAVTIVLGQLGKLTGTSPQGDLALTKGWQVVAHPGTWSWPSVAAGVGALVLLILLGRTRLSPFAALIALVVPTVVVIVTGAAVARVHDTADIPAGLPLPGIPALSALSPDVVVGALTVTIVVLVQGAGVAEAAPNPDGSSSRTNTDFGAQGTANVLSGPFGGMAIGASVSSTALNVASGARTRWAAIFSGLWALLILVGLSGLVGKVAMPTLAAVLIYAAVSSLRPRQVRTMIHAGSTPAIALVVTFVATLLLPVAAAVGVGVVVSLLLQLNREAVDLRVVRLVPHTDGSGPVERPAPRTLHDHDVVVLDVYGSLFYAGARTLQRQLPDPAGAADAAVVLRLRGRTTLGATFFLVIAQYSDTLDAGGNRLYLSGLSPEVLHVWESRVLAEHLANVRLYPATDVVLGSTHAAWLDARARRVGRPAPPPSS</sequence>
<comment type="subcellular location">
    <subcellularLocation>
        <location evidence="1">Membrane</location>
        <topology evidence="1">Multi-pass membrane protein</topology>
    </subcellularLocation>
</comment>
<evidence type="ECO:0000313" key="8">
    <source>
        <dbReference type="Proteomes" id="UP001157091"/>
    </source>
</evidence>
<dbReference type="Proteomes" id="UP001157091">
    <property type="component" value="Unassembled WGS sequence"/>
</dbReference>
<dbReference type="InterPro" id="IPR011547">
    <property type="entry name" value="SLC26A/SulP_dom"/>
</dbReference>
<comment type="caution">
    <text evidence="7">The sequence shown here is derived from an EMBL/GenBank/DDBJ whole genome shotgun (WGS) entry which is preliminary data.</text>
</comment>
<feature type="transmembrane region" description="Helical" evidence="5">
    <location>
        <begin position="184"/>
        <end position="203"/>
    </location>
</feature>
<dbReference type="EMBL" id="BSUK01000001">
    <property type="protein sequence ID" value="GMA23250.1"/>
    <property type="molecule type" value="Genomic_DNA"/>
</dbReference>
<evidence type="ECO:0000313" key="7">
    <source>
        <dbReference type="EMBL" id="GMA23250.1"/>
    </source>
</evidence>
<evidence type="ECO:0000256" key="3">
    <source>
        <dbReference type="ARBA" id="ARBA00022989"/>
    </source>
</evidence>
<feature type="domain" description="STAS" evidence="6">
    <location>
        <begin position="443"/>
        <end position="555"/>
    </location>
</feature>
<dbReference type="InterPro" id="IPR002645">
    <property type="entry name" value="STAS_dom"/>
</dbReference>
<keyword evidence="8" id="KW-1185">Reference proteome</keyword>
<feature type="transmembrane region" description="Helical" evidence="5">
    <location>
        <begin position="388"/>
        <end position="416"/>
    </location>
</feature>
<proteinExistence type="predicted"/>
<evidence type="ECO:0000256" key="1">
    <source>
        <dbReference type="ARBA" id="ARBA00004141"/>
    </source>
</evidence>
<dbReference type="Gene3D" id="3.30.750.24">
    <property type="entry name" value="STAS domain"/>
    <property type="match status" value="1"/>
</dbReference>
<feature type="transmembrane region" description="Helical" evidence="5">
    <location>
        <begin position="210"/>
        <end position="230"/>
    </location>
</feature>
<feature type="transmembrane region" description="Helical" evidence="5">
    <location>
        <begin position="338"/>
        <end position="368"/>
    </location>
</feature>
<evidence type="ECO:0000256" key="2">
    <source>
        <dbReference type="ARBA" id="ARBA00022692"/>
    </source>
</evidence>
<dbReference type="InterPro" id="IPR001902">
    <property type="entry name" value="SLC26A/SulP_fam"/>
</dbReference>
<keyword evidence="4 5" id="KW-0472">Membrane</keyword>
<dbReference type="SUPFAM" id="SSF52091">
    <property type="entry name" value="SpoIIaa-like"/>
    <property type="match status" value="1"/>
</dbReference>
<keyword evidence="2 5" id="KW-0812">Transmembrane</keyword>
<evidence type="ECO:0000259" key="6">
    <source>
        <dbReference type="PROSITE" id="PS50801"/>
    </source>
</evidence>
<protein>
    <submittedName>
        <fullName evidence="7">Sulfate transporter</fullName>
    </submittedName>
</protein>
<feature type="transmembrane region" description="Helical" evidence="5">
    <location>
        <begin position="139"/>
        <end position="158"/>
    </location>
</feature>